<keyword evidence="1" id="KW-0472">Membrane</keyword>
<protein>
    <submittedName>
        <fullName evidence="2">Putative ABC-transporter type IV</fullName>
    </submittedName>
</protein>
<gene>
    <name evidence="2" type="ORF">SAMN04488542_11583</name>
</gene>
<dbReference type="RefSeq" id="WP_245742405.1">
    <property type="nucleotide sequence ID" value="NZ_FNBG01000015.1"/>
</dbReference>
<dbReference type="Pfam" id="PF06541">
    <property type="entry name" value="ABC_trans_CmpB"/>
    <property type="match status" value="1"/>
</dbReference>
<organism evidence="2 3">
    <name type="scientific">Fontibacillus panacisegetis</name>
    <dbReference type="NCBI Taxonomy" id="670482"/>
    <lineage>
        <taxon>Bacteria</taxon>
        <taxon>Bacillati</taxon>
        <taxon>Bacillota</taxon>
        <taxon>Bacilli</taxon>
        <taxon>Bacillales</taxon>
        <taxon>Paenibacillaceae</taxon>
        <taxon>Fontibacillus</taxon>
    </lineage>
</organism>
<dbReference type="STRING" id="670482.SAMN04488542_11583"/>
<dbReference type="AlphaFoldDB" id="A0A1G7NAD9"/>
<feature type="transmembrane region" description="Helical" evidence="1">
    <location>
        <begin position="81"/>
        <end position="105"/>
    </location>
</feature>
<keyword evidence="1" id="KW-0812">Transmembrane</keyword>
<keyword evidence="3" id="KW-1185">Reference proteome</keyword>
<evidence type="ECO:0000313" key="3">
    <source>
        <dbReference type="Proteomes" id="UP000198972"/>
    </source>
</evidence>
<dbReference type="EMBL" id="FNBG01000015">
    <property type="protein sequence ID" value="SDF71003.1"/>
    <property type="molecule type" value="Genomic_DNA"/>
</dbReference>
<dbReference type="InterPro" id="IPR010540">
    <property type="entry name" value="CmpB_TMEM229"/>
</dbReference>
<feature type="transmembrane region" description="Helical" evidence="1">
    <location>
        <begin position="133"/>
        <end position="154"/>
    </location>
</feature>
<feature type="transmembrane region" description="Helical" evidence="1">
    <location>
        <begin position="48"/>
        <end position="69"/>
    </location>
</feature>
<evidence type="ECO:0000256" key="1">
    <source>
        <dbReference type="SAM" id="Phobius"/>
    </source>
</evidence>
<accession>A0A1G7NAD9</accession>
<proteinExistence type="predicted"/>
<reference evidence="2 3" key="1">
    <citation type="submission" date="2016-10" db="EMBL/GenBank/DDBJ databases">
        <authorList>
            <person name="de Groot N.N."/>
        </authorList>
    </citation>
    <scope>NUCLEOTIDE SEQUENCE [LARGE SCALE GENOMIC DNA]</scope>
    <source>
        <strain evidence="2 3">DSM 28129</strain>
    </source>
</reference>
<dbReference type="Proteomes" id="UP000198972">
    <property type="component" value="Unassembled WGS sequence"/>
</dbReference>
<feature type="transmembrane region" description="Helical" evidence="1">
    <location>
        <begin position="18"/>
        <end position="36"/>
    </location>
</feature>
<name>A0A1G7NAD9_9BACL</name>
<feature type="transmembrane region" description="Helical" evidence="1">
    <location>
        <begin position="160"/>
        <end position="178"/>
    </location>
</feature>
<sequence length="192" mass="22031">MASTTDGGTEFDMSLDEALYYFLVYSLLGWVLENVYSYFTSGVFWKEGFLLGPYKPMYGFAPVILLLLIDVEESMLRQPGARMTAVIILCMIVPTVVEFVSGYLLKACFGRQWWDYSGYVGQVHGHICMRFSLYWGALSLLCLYGLQPLLSQIFLKIQSVWAYAGPLLLLIFMADFAWTTSVRRRDWKQSRV</sequence>
<evidence type="ECO:0000313" key="2">
    <source>
        <dbReference type="EMBL" id="SDF71003.1"/>
    </source>
</evidence>
<keyword evidence="1" id="KW-1133">Transmembrane helix</keyword>